<evidence type="ECO:0000256" key="1">
    <source>
        <dbReference type="ARBA" id="ARBA00004370"/>
    </source>
</evidence>
<keyword evidence="3" id="KW-0812">Transmembrane</keyword>
<accession>B4VZI7</accession>
<dbReference type="HOGENOM" id="CLU_188241_0_0_3"/>
<keyword evidence="4" id="KW-0472">Membrane</keyword>
<dbReference type="EMBL" id="DS989862">
    <property type="protein sequence ID" value="EDX72635.1"/>
    <property type="molecule type" value="Genomic_DNA"/>
</dbReference>
<evidence type="ECO:0000256" key="3">
    <source>
        <dbReference type="ARBA" id="ARBA00022692"/>
    </source>
</evidence>
<reference evidence="6 7" key="1">
    <citation type="submission" date="2008-07" db="EMBL/GenBank/DDBJ databases">
        <authorList>
            <person name="Tandeau de Marsac N."/>
            <person name="Ferriera S."/>
            <person name="Johnson J."/>
            <person name="Kravitz S."/>
            <person name="Beeson K."/>
            <person name="Sutton G."/>
            <person name="Rogers Y.-H."/>
            <person name="Friedman R."/>
            <person name="Frazier M."/>
            <person name="Venter J.C."/>
        </authorList>
    </citation>
    <scope>NUCLEOTIDE SEQUENCE [LARGE SCALE GENOMIC DNA]</scope>
    <source>
        <strain evidence="6 7">PCC 7420</strain>
    </source>
</reference>
<feature type="domain" description="Bacterial surface antigen (D15)" evidence="5">
    <location>
        <begin position="9"/>
        <end position="90"/>
    </location>
</feature>
<evidence type="ECO:0000259" key="5">
    <source>
        <dbReference type="Pfam" id="PF01103"/>
    </source>
</evidence>
<dbReference type="GO" id="GO:0019867">
    <property type="term" value="C:outer membrane"/>
    <property type="evidence" value="ECO:0007669"/>
    <property type="project" value="InterPro"/>
</dbReference>
<evidence type="ECO:0000256" key="4">
    <source>
        <dbReference type="ARBA" id="ARBA00023136"/>
    </source>
</evidence>
<dbReference type="PANTHER" id="PTHR12815">
    <property type="entry name" value="SORTING AND ASSEMBLY MACHINERY SAMM50 PROTEIN FAMILY MEMBER"/>
    <property type="match status" value="1"/>
</dbReference>
<dbReference type="Pfam" id="PF01103">
    <property type="entry name" value="Omp85"/>
    <property type="match status" value="1"/>
</dbReference>
<comment type="subcellular location">
    <subcellularLocation>
        <location evidence="1">Membrane</location>
    </subcellularLocation>
</comment>
<dbReference type="PANTHER" id="PTHR12815:SF18">
    <property type="entry name" value="SORTING AND ASSEMBLY MACHINERY COMPONENT 50 HOMOLOG"/>
    <property type="match status" value="1"/>
</dbReference>
<proteinExistence type="predicted"/>
<dbReference type="eggNOG" id="COG4775">
    <property type="taxonomic scope" value="Bacteria"/>
</dbReference>
<dbReference type="Proteomes" id="UP000003835">
    <property type="component" value="Unassembled WGS sequence"/>
</dbReference>
<evidence type="ECO:0000313" key="7">
    <source>
        <dbReference type="Proteomes" id="UP000003835"/>
    </source>
</evidence>
<organism evidence="6 7">
    <name type="scientific">Coleofasciculus chthonoplastes PCC 7420</name>
    <dbReference type="NCBI Taxonomy" id="118168"/>
    <lineage>
        <taxon>Bacteria</taxon>
        <taxon>Bacillati</taxon>
        <taxon>Cyanobacteriota</taxon>
        <taxon>Cyanophyceae</taxon>
        <taxon>Coleofasciculales</taxon>
        <taxon>Coleofasciculaceae</taxon>
        <taxon>Coleofasciculus</taxon>
    </lineage>
</organism>
<gene>
    <name evidence="6" type="ORF">MC7420_4908</name>
</gene>
<keyword evidence="7" id="KW-1185">Reference proteome</keyword>
<dbReference type="InterPro" id="IPR000184">
    <property type="entry name" value="Bac_surfAg_D15"/>
</dbReference>
<dbReference type="AlphaFoldDB" id="B4VZI7"/>
<dbReference type="InterPro" id="IPR039910">
    <property type="entry name" value="D15-like"/>
</dbReference>
<protein>
    <recommendedName>
        <fullName evidence="5">Bacterial surface antigen (D15) domain-containing protein</fullName>
    </recommendedName>
</protein>
<dbReference type="STRING" id="118168.MC7420_4908"/>
<sequence>MINTAFLTGTLFLRNSLTWLGGRIFADYATDLGSGDTVTGEPGEVRDKPGSGLGYGVGVRVRSPFGPVQVDFGLNDQGDSQVHLGVGERF</sequence>
<keyword evidence="2" id="KW-1134">Transmembrane beta strand</keyword>
<dbReference type="Gene3D" id="2.40.160.50">
    <property type="entry name" value="membrane protein fhac: a member of the omp85/tpsb transporter family"/>
    <property type="match status" value="1"/>
</dbReference>
<name>B4VZI7_9CYAN</name>
<evidence type="ECO:0000256" key="2">
    <source>
        <dbReference type="ARBA" id="ARBA00022452"/>
    </source>
</evidence>
<evidence type="ECO:0000313" key="6">
    <source>
        <dbReference type="EMBL" id="EDX72635.1"/>
    </source>
</evidence>